<reference evidence="1" key="2">
    <citation type="journal article" date="2015" name="Data Brief">
        <title>Shoot transcriptome of the giant reed, Arundo donax.</title>
        <authorList>
            <person name="Barrero R.A."/>
            <person name="Guerrero F.D."/>
            <person name="Moolhuijzen P."/>
            <person name="Goolsby J.A."/>
            <person name="Tidwell J."/>
            <person name="Bellgard S.E."/>
            <person name="Bellgard M.I."/>
        </authorList>
    </citation>
    <scope>NUCLEOTIDE SEQUENCE</scope>
    <source>
        <tissue evidence="1">Shoot tissue taken approximately 20 cm above the soil surface</tissue>
    </source>
</reference>
<dbReference type="EMBL" id="GBRH01230926">
    <property type="protein sequence ID" value="JAD66969.1"/>
    <property type="molecule type" value="Transcribed_RNA"/>
</dbReference>
<evidence type="ECO:0000313" key="1">
    <source>
        <dbReference type="EMBL" id="JAD66969.1"/>
    </source>
</evidence>
<dbReference type="AlphaFoldDB" id="A0A0A9BSD2"/>
<sequence length="35" mass="4301">MEHGRAWPWTSPARRCRGWRRTEEARCRNRVCSEL</sequence>
<reference evidence="1" key="1">
    <citation type="submission" date="2014-09" db="EMBL/GenBank/DDBJ databases">
        <authorList>
            <person name="Magalhaes I.L.F."/>
            <person name="Oliveira U."/>
            <person name="Santos F.R."/>
            <person name="Vidigal T.H.D.A."/>
            <person name="Brescovit A.D."/>
            <person name="Santos A.J."/>
        </authorList>
    </citation>
    <scope>NUCLEOTIDE SEQUENCE</scope>
    <source>
        <tissue evidence="1">Shoot tissue taken approximately 20 cm above the soil surface</tissue>
    </source>
</reference>
<accession>A0A0A9BSD2</accession>
<name>A0A0A9BSD2_ARUDO</name>
<proteinExistence type="predicted"/>
<protein>
    <submittedName>
        <fullName evidence="1">Uncharacterized protein</fullName>
    </submittedName>
</protein>
<organism evidence="1">
    <name type="scientific">Arundo donax</name>
    <name type="common">Giant reed</name>
    <name type="synonym">Donax arundinaceus</name>
    <dbReference type="NCBI Taxonomy" id="35708"/>
    <lineage>
        <taxon>Eukaryota</taxon>
        <taxon>Viridiplantae</taxon>
        <taxon>Streptophyta</taxon>
        <taxon>Embryophyta</taxon>
        <taxon>Tracheophyta</taxon>
        <taxon>Spermatophyta</taxon>
        <taxon>Magnoliopsida</taxon>
        <taxon>Liliopsida</taxon>
        <taxon>Poales</taxon>
        <taxon>Poaceae</taxon>
        <taxon>PACMAD clade</taxon>
        <taxon>Arundinoideae</taxon>
        <taxon>Arundineae</taxon>
        <taxon>Arundo</taxon>
    </lineage>
</organism>